<dbReference type="Pfam" id="PF00849">
    <property type="entry name" value="PseudoU_synth_2"/>
    <property type="match status" value="1"/>
</dbReference>
<comment type="similarity">
    <text evidence="1">Belongs to the pseudouridine synthase RluA family.</text>
</comment>
<gene>
    <name evidence="3" type="ORF">DFP76_11443</name>
</gene>
<dbReference type="PROSITE" id="PS01129">
    <property type="entry name" value="PSI_RLU"/>
    <property type="match status" value="1"/>
</dbReference>
<dbReference type="InterPro" id="IPR006224">
    <property type="entry name" value="PsdUridine_synth_RluA-like_CS"/>
</dbReference>
<dbReference type="OrthoDB" id="9807829at2"/>
<organism evidence="3 4">
    <name type="scientific">Marinomonas aquiplantarum</name>
    <dbReference type="NCBI Taxonomy" id="491951"/>
    <lineage>
        <taxon>Bacteria</taxon>
        <taxon>Pseudomonadati</taxon>
        <taxon>Pseudomonadota</taxon>
        <taxon>Gammaproteobacteria</taxon>
        <taxon>Oceanospirillales</taxon>
        <taxon>Oceanospirillaceae</taxon>
        <taxon>Marinomonas</taxon>
    </lineage>
</organism>
<dbReference type="PANTHER" id="PTHR21600:SF87">
    <property type="entry name" value="RNA PSEUDOURIDYLATE SYNTHASE DOMAIN-CONTAINING PROTEIN 1"/>
    <property type="match status" value="1"/>
</dbReference>
<evidence type="ECO:0000256" key="1">
    <source>
        <dbReference type="ARBA" id="ARBA00010876"/>
    </source>
</evidence>
<dbReference type="InterPro" id="IPR006145">
    <property type="entry name" value="PsdUridine_synth_RsuA/RluA"/>
</dbReference>
<name>A0A366CV13_9GAMM</name>
<keyword evidence="4" id="KW-1185">Reference proteome</keyword>
<dbReference type="PANTHER" id="PTHR21600">
    <property type="entry name" value="MITOCHONDRIAL RNA PSEUDOURIDINE SYNTHASE"/>
    <property type="match status" value="1"/>
</dbReference>
<dbReference type="GO" id="GO:0000455">
    <property type="term" value="P:enzyme-directed rRNA pseudouridine synthesis"/>
    <property type="evidence" value="ECO:0007669"/>
    <property type="project" value="TreeGrafter"/>
</dbReference>
<dbReference type="GO" id="GO:0009982">
    <property type="term" value="F:pseudouridine synthase activity"/>
    <property type="evidence" value="ECO:0007669"/>
    <property type="project" value="InterPro"/>
</dbReference>
<accession>A0A366CV13</accession>
<sequence>MLKIIHTCVDYWVIEKPAGMSFHAESESMGVMESLHKDYPDCDFYPVHRLDKMTSGILLVACTKEAATLFGELFRQHKMEKRYLALSLRKPNKKQGTISGGMQVSRRGQWKLTKEKNNLAVTQFFSSYVEGKRLFWLRPLTGKTHQIRVALKSVAAPILGDERYGGGASDRGYLHAYSIAFEWRGESVCYQVAPSLGEHFSPILLDHVVNHFVEAKLKWPQTKH</sequence>
<dbReference type="CDD" id="cd02869">
    <property type="entry name" value="PseudoU_synth_RluA_like"/>
    <property type="match status" value="1"/>
</dbReference>
<dbReference type="SUPFAM" id="SSF55120">
    <property type="entry name" value="Pseudouridine synthase"/>
    <property type="match status" value="1"/>
</dbReference>
<dbReference type="InterPro" id="IPR020103">
    <property type="entry name" value="PsdUridine_synth_cat_dom_sf"/>
</dbReference>
<protein>
    <submittedName>
        <fullName evidence="3">tRNA pseudouridine32 synthase/23S rRNA pseudouridine746 synthase</fullName>
    </submittedName>
</protein>
<dbReference type="InterPro" id="IPR050188">
    <property type="entry name" value="RluA_PseudoU_synthase"/>
</dbReference>
<evidence type="ECO:0000313" key="4">
    <source>
        <dbReference type="Proteomes" id="UP000252086"/>
    </source>
</evidence>
<feature type="domain" description="Pseudouridine synthase RsuA/RluA-like" evidence="2">
    <location>
        <begin position="10"/>
        <end position="152"/>
    </location>
</feature>
<reference evidence="3 4" key="1">
    <citation type="submission" date="2018-06" db="EMBL/GenBank/DDBJ databases">
        <title>Genomic Encyclopedia of Type Strains, Phase III (KMG-III): the genomes of soil and plant-associated and newly described type strains.</title>
        <authorList>
            <person name="Whitman W."/>
        </authorList>
    </citation>
    <scope>NUCLEOTIDE SEQUENCE [LARGE SCALE GENOMIC DNA]</scope>
    <source>
        <strain evidence="3 4">CECT 7732</strain>
    </source>
</reference>
<dbReference type="EMBL" id="QNRF01000014">
    <property type="protein sequence ID" value="RBO78578.1"/>
    <property type="molecule type" value="Genomic_DNA"/>
</dbReference>
<comment type="caution">
    <text evidence="3">The sequence shown here is derived from an EMBL/GenBank/DDBJ whole genome shotgun (WGS) entry which is preliminary data.</text>
</comment>
<dbReference type="Gene3D" id="3.30.2350.10">
    <property type="entry name" value="Pseudouridine synthase"/>
    <property type="match status" value="1"/>
</dbReference>
<proteinExistence type="inferred from homology"/>
<dbReference type="GO" id="GO:0140098">
    <property type="term" value="F:catalytic activity, acting on RNA"/>
    <property type="evidence" value="ECO:0007669"/>
    <property type="project" value="UniProtKB-ARBA"/>
</dbReference>
<evidence type="ECO:0000313" key="3">
    <source>
        <dbReference type="EMBL" id="RBO78578.1"/>
    </source>
</evidence>
<evidence type="ECO:0000259" key="2">
    <source>
        <dbReference type="Pfam" id="PF00849"/>
    </source>
</evidence>
<dbReference type="Proteomes" id="UP000252086">
    <property type="component" value="Unassembled WGS sequence"/>
</dbReference>
<dbReference type="GO" id="GO:0003723">
    <property type="term" value="F:RNA binding"/>
    <property type="evidence" value="ECO:0007669"/>
    <property type="project" value="InterPro"/>
</dbReference>
<dbReference type="AlphaFoldDB" id="A0A366CV13"/>